<gene>
    <name evidence="2" type="ORF">E4191_12335</name>
</gene>
<dbReference type="InterPro" id="IPR036291">
    <property type="entry name" value="NAD(P)-bd_dom_sf"/>
</dbReference>
<evidence type="ECO:0000259" key="1">
    <source>
        <dbReference type="Pfam" id="PF01370"/>
    </source>
</evidence>
<reference evidence="3" key="1">
    <citation type="submission" date="2019-03" db="EMBL/GenBank/DDBJ databases">
        <authorList>
            <person name="Li J."/>
        </authorList>
    </citation>
    <scope>NUCLEOTIDE SEQUENCE [LARGE SCALE GENOMIC DNA]</scope>
    <source>
        <strain evidence="3">2251</strain>
    </source>
</reference>
<dbReference type="InterPro" id="IPR001509">
    <property type="entry name" value="Epimerase_deHydtase"/>
</dbReference>
<evidence type="ECO:0000313" key="2">
    <source>
        <dbReference type="EMBL" id="QBX35397.1"/>
    </source>
</evidence>
<protein>
    <submittedName>
        <fullName evidence="2">NAD(P)-dependent oxidoreductase</fullName>
    </submittedName>
</protein>
<dbReference type="AlphaFoldDB" id="A0A4P7HPS8"/>
<dbReference type="Gene3D" id="3.40.50.720">
    <property type="entry name" value="NAD(P)-binding Rossmann-like Domain"/>
    <property type="match status" value="1"/>
</dbReference>
<dbReference type="PANTHER" id="PTHR48079">
    <property type="entry name" value="PROTEIN YEEZ"/>
    <property type="match status" value="1"/>
</dbReference>
<feature type="domain" description="NAD-dependent epimerase/dehydratase" evidence="1">
    <location>
        <begin position="4"/>
        <end position="200"/>
    </location>
</feature>
<accession>A0A4P7HPS8</accession>
<dbReference type="GO" id="GO:0004029">
    <property type="term" value="F:aldehyde dehydrogenase (NAD+) activity"/>
    <property type="evidence" value="ECO:0007669"/>
    <property type="project" value="TreeGrafter"/>
</dbReference>
<dbReference type="GO" id="GO:0005737">
    <property type="term" value="C:cytoplasm"/>
    <property type="evidence" value="ECO:0007669"/>
    <property type="project" value="TreeGrafter"/>
</dbReference>
<name>A0A4P7HPS8_9RHOB</name>
<dbReference type="PANTHER" id="PTHR48079:SF6">
    <property type="entry name" value="NAD(P)-BINDING DOMAIN-CONTAINING PROTEIN-RELATED"/>
    <property type="match status" value="1"/>
</dbReference>
<proteinExistence type="predicted"/>
<dbReference type="Pfam" id="PF01370">
    <property type="entry name" value="Epimerase"/>
    <property type="match status" value="1"/>
</dbReference>
<dbReference type="CDD" id="cd08946">
    <property type="entry name" value="SDR_e"/>
    <property type="match status" value="1"/>
</dbReference>
<sequence length="270" mass="28234">MRVALTGASGIIGGAVARALTAAGHRVTPLGRAQGWHLGHPAPLAGQDALIHCALAHAPGRYRGGEGDDPAAFIAANLDGTRALFDQAAQQGLGRVLFLSSRAVHDGHPAGMRLPDDLPPRPTSLYGRVKAEAEAHLARLPLSGCAIRATGVYGPGPAHKWRSLFADYRAGHPVAPRVATEVHVDDLAQALILLLAHPAPPPTLNCSDLILDRHDLLGMVRDLTGCPHPPPPRADPDPLRLPDCAALTALGWHPGGVALLSRTLPALLRD</sequence>
<dbReference type="SUPFAM" id="SSF51735">
    <property type="entry name" value="NAD(P)-binding Rossmann-fold domains"/>
    <property type="match status" value="1"/>
</dbReference>
<dbReference type="EMBL" id="CP038439">
    <property type="protein sequence ID" value="QBX35397.1"/>
    <property type="molecule type" value="Genomic_DNA"/>
</dbReference>
<organism evidence="2 3">
    <name type="scientific">Paracoccus liaowanqingii</name>
    <dbReference type="NCBI Taxonomy" id="2560053"/>
    <lineage>
        <taxon>Bacteria</taxon>
        <taxon>Pseudomonadati</taxon>
        <taxon>Pseudomonadota</taxon>
        <taxon>Alphaproteobacteria</taxon>
        <taxon>Rhodobacterales</taxon>
        <taxon>Paracoccaceae</taxon>
        <taxon>Paracoccus</taxon>
    </lineage>
</organism>
<dbReference type="Proteomes" id="UP000296374">
    <property type="component" value="Chromosome"/>
</dbReference>
<evidence type="ECO:0000313" key="3">
    <source>
        <dbReference type="Proteomes" id="UP000296374"/>
    </source>
</evidence>
<dbReference type="InterPro" id="IPR051783">
    <property type="entry name" value="NAD(P)-dependent_oxidoreduct"/>
</dbReference>
<dbReference type="RefSeq" id="WP_135313677.1">
    <property type="nucleotide sequence ID" value="NZ_CP038439.1"/>
</dbReference>
<dbReference type="KEGG" id="plia:E4191_12335"/>